<dbReference type="InterPro" id="IPR011566">
    <property type="entry name" value="Ubq_synth_Coq7"/>
</dbReference>
<evidence type="ECO:0000313" key="10">
    <source>
        <dbReference type="Proteomes" id="UP000199677"/>
    </source>
</evidence>
<keyword evidence="9" id="KW-0830">Ubiquinone</keyword>
<evidence type="ECO:0000256" key="6">
    <source>
        <dbReference type="ARBA" id="ARBA00023004"/>
    </source>
</evidence>
<organism evidence="9 10">
    <name type="scientific">Vreelandella arcis</name>
    <dbReference type="NCBI Taxonomy" id="416873"/>
    <lineage>
        <taxon>Bacteria</taxon>
        <taxon>Pseudomonadati</taxon>
        <taxon>Pseudomonadota</taxon>
        <taxon>Gammaproteobacteria</taxon>
        <taxon>Oceanospirillales</taxon>
        <taxon>Halomonadaceae</taxon>
        <taxon>Vreelandella</taxon>
    </lineage>
</organism>
<evidence type="ECO:0000256" key="4">
    <source>
        <dbReference type="ARBA" id="ARBA00022723"/>
    </source>
</evidence>
<evidence type="ECO:0000256" key="1">
    <source>
        <dbReference type="ARBA" id="ARBA00004749"/>
    </source>
</evidence>
<dbReference type="STRING" id="416873.SAMN04487951_11412"/>
<keyword evidence="4" id="KW-0479">Metal-binding</keyword>
<name>A0A1H0H339_9GAMM</name>
<evidence type="ECO:0000256" key="3">
    <source>
        <dbReference type="ARBA" id="ARBA00022688"/>
    </source>
</evidence>
<evidence type="ECO:0000256" key="5">
    <source>
        <dbReference type="ARBA" id="ARBA00023002"/>
    </source>
</evidence>
<keyword evidence="10" id="KW-1185">Reference proteome</keyword>
<reference evidence="10" key="1">
    <citation type="submission" date="2016-10" db="EMBL/GenBank/DDBJ databases">
        <authorList>
            <person name="Varghese N."/>
            <person name="Submissions S."/>
        </authorList>
    </citation>
    <scope>NUCLEOTIDE SEQUENCE [LARGE SCALE GENOMIC DNA]</scope>
    <source>
        <strain evidence="10">CGMCC 1.6494</strain>
    </source>
</reference>
<evidence type="ECO:0000256" key="8">
    <source>
        <dbReference type="ARBA" id="ARBA00023136"/>
    </source>
</evidence>
<evidence type="ECO:0000256" key="2">
    <source>
        <dbReference type="ARBA" id="ARBA00022475"/>
    </source>
</evidence>
<dbReference type="Proteomes" id="UP000199677">
    <property type="component" value="Unassembled WGS sequence"/>
</dbReference>
<dbReference type="GO" id="GO:0004497">
    <property type="term" value="F:monooxygenase activity"/>
    <property type="evidence" value="ECO:0007669"/>
    <property type="project" value="UniProtKB-KW"/>
</dbReference>
<dbReference type="PANTHER" id="PTHR11237">
    <property type="entry name" value="COENZYME Q10 BIOSYNTHESIS PROTEIN 7"/>
    <property type="match status" value="1"/>
</dbReference>
<gene>
    <name evidence="9" type="ORF">SAMN04487951_11412</name>
</gene>
<keyword evidence="5" id="KW-0560">Oxidoreductase</keyword>
<dbReference type="PANTHER" id="PTHR11237:SF4">
    <property type="entry name" value="5-DEMETHOXYUBIQUINONE HYDROXYLASE, MITOCHONDRIAL"/>
    <property type="match status" value="1"/>
</dbReference>
<sequence length="212" mass="23522">MMRRRTRSDQWIYQFDRALRTLLPPTARMELPIPVPPNDETLTTFEAHHVAGMMRVTHSGEVCLQGLYQGQRLFSQRPEVSAEMDQSAANDLIHLARCGERLRQLDSHTSLLAPCFYLASLSVGATTGGVSERLGLGVLAASEAQAAKQLDEQQTRLPASDHTSKTLLRQMGIDKRHHAQLALEAGGLRLPAPVQWAMRGVFKAVSKTTYHV</sequence>
<dbReference type="GO" id="GO:0046872">
    <property type="term" value="F:metal ion binding"/>
    <property type="evidence" value="ECO:0007669"/>
    <property type="project" value="UniProtKB-KW"/>
</dbReference>
<dbReference type="Pfam" id="PF03232">
    <property type="entry name" value="COQ7"/>
    <property type="match status" value="1"/>
</dbReference>
<evidence type="ECO:0000256" key="7">
    <source>
        <dbReference type="ARBA" id="ARBA00023033"/>
    </source>
</evidence>
<proteinExistence type="predicted"/>
<dbReference type="GO" id="GO:0006744">
    <property type="term" value="P:ubiquinone biosynthetic process"/>
    <property type="evidence" value="ECO:0007669"/>
    <property type="project" value="UniProtKB-KW"/>
</dbReference>
<accession>A0A1H0H339</accession>
<dbReference type="SUPFAM" id="SSF47240">
    <property type="entry name" value="Ferritin-like"/>
    <property type="match status" value="1"/>
</dbReference>
<dbReference type="NCBIfam" id="NF033656">
    <property type="entry name" value="DMQ_monoox_COQ7"/>
    <property type="match status" value="1"/>
</dbReference>
<protein>
    <submittedName>
        <fullName evidence="9">Ubiquinone biosynthesis monooxygenase Coq7</fullName>
    </submittedName>
</protein>
<dbReference type="OrthoDB" id="5192789at2"/>
<comment type="pathway">
    <text evidence="1">Cofactor biosynthesis; ubiquinone biosynthesis.</text>
</comment>
<evidence type="ECO:0000313" key="9">
    <source>
        <dbReference type="EMBL" id="SDO13500.1"/>
    </source>
</evidence>
<keyword evidence="6" id="KW-0408">Iron</keyword>
<keyword evidence="8" id="KW-0472">Membrane</keyword>
<keyword evidence="7 9" id="KW-0503">Monooxygenase</keyword>
<dbReference type="EMBL" id="FNII01000014">
    <property type="protein sequence ID" value="SDO13500.1"/>
    <property type="molecule type" value="Genomic_DNA"/>
</dbReference>
<dbReference type="InterPro" id="IPR047809">
    <property type="entry name" value="COQ7_proteobact"/>
</dbReference>
<dbReference type="AlphaFoldDB" id="A0A1H0H339"/>
<dbReference type="InterPro" id="IPR009078">
    <property type="entry name" value="Ferritin-like_SF"/>
</dbReference>
<keyword evidence="2" id="KW-1003">Cell membrane</keyword>
<keyword evidence="3" id="KW-0831">Ubiquinone biosynthesis</keyword>
<dbReference type="RefSeq" id="WP_089707410.1">
    <property type="nucleotide sequence ID" value="NZ_FNII01000014.1"/>
</dbReference>